<feature type="domain" description="Response regulatory" evidence="2">
    <location>
        <begin position="2"/>
        <end position="120"/>
    </location>
</feature>
<dbReference type="PANTHER" id="PTHR44591">
    <property type="entry name" value="STRESS RESPONSE REGULATOR PROTEIN 1"/>
    <property type="match status" value="1"/>
</dbReference>
<feature type="domain" description="Response regulatory" evidence="2">
    <location>
        <begin position="126"/>
        <end position="244"/>
    </location>
</feature>
<name>T0Y9E1_9ZZZZ</name>
<proteinExistence type="predicted"/>
<gene>
    <name evidence="3" type="ORF">B1B_17988</name>
</gene>
<comment type="caution">
    <text evidence="3">The sequence shown here is derived from an EMBL/GenBank/DDBJ whole genome shotgun (WGS) entry which is preliminary data.</text>
</comment>
<dbReference type="InterPro" id="IPR011006">
    <property type="entry name" value="CheY-like_superfamily"/>
</dbReference>
<dbReference type="PROSITE" id="PS50110">
    <property type="entry name" value="RESPONSE_REGULATORY"/>
    <property type="match status" value="2"/>
</dbReference>
<dbReference type="Pfam" id="PF00072">
    <property type="entry name" value="Response_reg"/>
    <property type="match status" value="1"/>
</dbReference>
<dbReference type="SMART" id="SM00448">
    <property type="entry name" value="REC"/>
    <property type="match status" value="2"/>
</dbReference>
<dbReference type="InterPro" id="IPR001789">
    <property type="entry name" value="Sig_transdc_resp-reg_receiver"/>
</dbReference>
<reference evidence="3" key="2">
    <citation type="journal article" date="2014" name="ISME J.">
        <title>Microbial stratification in low pH oxic and suboxic macroscopic growths along an acid mine drainage.</title>
        <authorList>
            <person name="Mendez-Garcia C."/>
            <person name="Mesa V."/>
            <person name="Sprenger R.R."/>
            <person name="Richter M."/>
            <person name="Diez M.S."/>
            <person name="Solano J."/>
            <person name="Bargiela R."/>
            <person name="Golyshina O.V."/>
            <person name="Manteca A."/>
            <person name="Ramos J.L."/>
            <person name="Gallego J.R."/>
            <person name="Llorente I."/>
            <person name="Martins Dos Santos V.A."/>
            <person name="Jensen O.N."/>
            <person name="Pelaez A.I."/>
            <person name="Sanchez J."/>
            <person name="Ferrer M."/>
        </authorList>
    </citation>
    <scope>NUCLEOTIDE SEQUENCE</scope>
</reference>
<organism evidence="3">
    <name type="scientific">mine drainage metagenome</name>
    <dbReference type="NCBI Taxonomy" id="410659"/>
    <lineage>
        <taxon>unclassified sequences</taxon>
        <taxon>metagenomes</taxon>
        <taxon>ecological metagenomes</taxon>
    </lineage>
</organism>
<dbReference type="EMBL" id="AUZY01012024">
    <property type="protein sequence ID" value="EQD31791.1"/>
    <property type="molecule type" value="Genomic_DNA"/>
</dbReference>
<dbReference type="InterPro" id="IPR050595">
    <property type="entry name" value="Bact_response_regulator"/>
</dbReference>
<dbReference type="SUPFAM" id="SSF52172">
    <property type="entry name" value="CheY-like"/>
    <property type="match status" value="2"/>
</dbReference>
<reference evidence="3" key="1">
    <citation type="submission" date="2013-08" db="EMBL/GenBank/DDBJ databases">
        <authorList>
            <person name="Mendez C."/>
            <person name="Richter M."/>
            <person name="Ferrer M."/>
            <person name="Sanchez J."/>
        </authorList>
    </citation>
    <scope>NUCLEOTIDE SEQUENCE</scope>
</reference>
<protein>
    <submittedName>
        <fullName evidence="3">Signal transduction response regulator, receiver region domain protein</fullName>
    </submittedName>
</protein>
<evidence type="ECO:0000313" key="3">
    <source>
        <dbReference type="EMBL" id="EQD31791.1"/>
    </source>
</evidence>
<keyword evidence="1" id="KW-0597">Phosphoprotein</keyword>
<evidence type="ECO:0000256" key="1">
    <source>
        <dbReference type="ARBA" id="ARBA00022553"/>
    </source>
</evidence>
<dbReference type="Gene3D" id="3.40.50.2300">
    <property type="match status" value="2"/>
</dbReference>
<dbReference type="PANTHER" id="PTHR44591:SF3">
    <property type="entry name" value="RESPONSE REGULATORY DOMAIN-CONTAINING PROTEIN"/>
    <property type="match status" value="1"/>
</dbReference>
<dbReference type="AlphaFoldDB" id="T0Y9E1"/>
<sequence length="417" mass="46842">MKILVVEGSRLYQLNWEKIIRAIGQEPVLAASGQEALALARSVPCDSALIAYTLSDMDGVTCAEKLQQSPLNAVHWPLIVTSNPDSWGLALMQHPRYEIVDRQDRHRISTALAERVGILRSLPPLPVLYIDDSQVAAQHMKNRFERLGITLHHFFTPGDALLALQKSAYSLVLCDIFIEDTQTGYALIPKIRAQTLPSGPVPVIMVSGGNDDDQRRRAFMAGADDFWSKSASIEEIQARLQRYALARNSHNLIQRLETRLLSERLLEPQTRLPNARAFRDYGYWRFRVGFEGYSGIQLALFEVLNPTAEDEAVWLDLSNPEFVTRIRHWQAGLPPRTFCACLSPRRFGLLSPAELSGTHPLHAAWDDLPRTPSGSFAHWALRSVQVAVPPGSDFEAQFTSLERELGAIEEEAFRLLK</sequence>
<dbReference type="CDD" id="cd00156">
    <property type="entry name" value="REC"/>
    <property type="match status" value="2"/>
</dbReference>
<accession>T0Y9E1</accession>
<dbReference type="GO" id="GO:0000160">
    <property type="term" value="P:phosphorelay signal transduction system"/>
    <property type="evidence" value="ECO:0007669"/>
    <property type="project" value="InterPro"/>
</dbReference>
<evidence type="ECO:0000259" key="2">
    <source>
        <dbReference type="PROSITE" id="PS50110"/>
    </source>
</evidence>